<dbReference type="PANTHER" id="PTHR11690">
    <property type="entry name" value="AMILORIDE-SENSITIVE SODIUM CHANNEL-RELATED"/>
    <property type="match status" value="1"/>
</dbReference>
<evidence type="ECO:0000256" key="9">
    <source>
        <dbReference type="ARBA" id="ARBA00023136"/>
    </source>
</evidence>
<keyword evidence="3 12" id="KW-0813">Transport</keyword>
<evidence type="ECO:0000256" key="2">
    <source>
        <dbReference type="ARBA" id="ARBA00007193"/>
    </source>
</evidence>
<evidence type="ECO:0000256" key="1">
    <source>
        <dbReference type="ARBA" id="ARBA00004141"/>
    </source>
</evidence>
<comment type="caution">
    <text evidence="13">The sequence shown here is derived from an EMBL/GenBank/DDBJ whole genome shotgun (WGS) entry which is preliminary data.</text>
</comment>
<dbReference type="PANTHER" id="PTHR11690:SF288">
    <property type="entry name" value="AMILORIDE-SENSITIVE NA+ CHANNEL-RELATED"/>
    <property type="match status" value="1"/>
</dbReference>
<dbReference type="EMBL" id="VTPC01000726">
    <property type="protein sequence ID" value="KAF2904610.1"/>
    <property type="molecule type" value="Genomic_DNA"/>
</dbReference>
<evidence type="ECO:0000256" key="3">
    <source>
        <dbReference type="ARBA" id="ARBA00022448"/>
    </source>
</evidence>
<dbReference type="GO" id="GO:0005886">
    <property type="term" value="C:plasma membrane"/>
    <property type="evidence" value="ECO:0007669"/>
    <property type="project" value="TreeGrafter"/>
</dbReference>
<dbReference type="PROSITE" id="PS01206">
    <property type="entry name" value="ASC"/>
    <property type="match status" value="1"/>
</dbReference>
<reference evidence="13" key="1">
    <citation type="submission" date="2019-08" db="EMBL/GenBank/DDBJ databases">
        <title>The genome of the North American firefly Photinus pyralis.</title>
        <authorList>
            <consortium name="Photinus pyralis genome working group"/>
            <person name="Fallon T.R."/>
            <person name="Sander Lower S.E."/>
            <person name="Weng J.-K."/>
        </authorList>
    </citation>
    <scope>NUCLEOTIDE SEQUENCE</scope>
    <source>
        <strain evidence="13">TRF0915ILg1</strain>
        <tissue evidence="13">Whole body</tissue>
    </source>
</reference>
<keyword evidence="8 12" id="KW-0406">Ion transport</keyword>
<evidence type="ECO:0000256" key="11">
    <source>
        <dbReference type="ARBA" id="ARBA00023303"/>
    </source>
</evidence>
<evidence type="ECO:0000256" key="10">
    <source>
        <dbReference type="ARBA" id="ARBA00023201"/>
    </source>
</evidence>
<evidence type="ECO:0000313" key="13">
    <source>
        <dbReference type="EMBL" id="KAF2904610.1"/>
    </source>
</evidence>
<keyword evidence="6" id="KW-1133">Transmembrane helix</keyword>
<dbReference type="InterPro" id="IPR020903">
    <property type="entry name" value="ENaC_CS"/>
</dbReference>
<comment type="similarity">
    <text evidence="2 12">Belongs to the amiloride-sensitive sodium channel (TC 1.A.6) family.</text>
</comment>
<sequence length="283" mass="32066">MITTLALDVNLMENVNPTVNPSVITKMFNVFPARDIVMDLSWMGDLFSDSILTKIYTSEGICFSFNMIDPNHLQTNTAKYQNSSATQAKSIGLSLADGYVSEDSTDDFPRRTFVSGVFGGLTISLFTNHSHIDRLCSDDNEGFQVTIHHPAEFPNMNTNFRVPLDQTVSVAIKPTLITVSEELINYKPEYRKCYFSNERNITYFLSYSQQNCMDECLTKYTIQYCGCVAFYVICQTRAEVSSIHAFSLTTAIELVYFFTLRVVCNIKKFGRNSWSGQEVSNQK</sequence>
<keyword evidence="9" id="KW-0472">Membrane</keyword>
<keyword evidence="7" id="KW-0915">Sodium</keyword>
<keyword evidence="4 12" id="KW-0894">Sodium channel</keyword>
<protein>
    <submittedName>
        <fullName evidence="13">Uncharacterized protein</fullName>
    </submittedName>
</protein>
<dbReference type="Proteomes" id="UP000801492">
    <property type="component" value="Unassembled WGS sequence"/>
</dbReference>
<dbReference type="OrthoDB" id="6021021at2759"/>
<evidence type="ECO:0000313" key="14">
    <source>
        <dbReference type="Proteomes" id="UP000801492"/>
    </source>
</evidence>
<evidence type="ECO:0000256" key="5">
    <source>
        <dbReference type="ARBA" id="ARBA00022692"/>
    </source>
</evidence>
<evidence type="ECO:0000256" key="8">
    <source>
        <dbReference type="ARBA" id="ARBA00023065"/>
    </source>
</evidence>
<proteinExistence type="inferred from homology"/>
<gene>
    <name evidence="13" type="ORF">ILUMI_01565</name>
</gene>
<keyword evidence="11 12" id="KW-0407">Ion channel</keyword>
<evidence type="ECO:0000256" key="4">
    <source>
        <dbReference type="ARBA" id="ARBA00022461"/>
    </source>
</evidence>
<organism evidence="13 14">
    <name type="scientific">Ignelater luminosus</name>
    <name type="common">Cucubano</name>
    <name type="synonym">Pyrophorus luminosus</name>
    <dbReference type="NCBI Taxonomy" id="2038154"/>
    <lineage>
        <taxon>Eukaryota</taxon>
        <taxon>Metazoa</taxon>
        <taxon>Ecdysozoa</taxon>
        <taxon>Arthropoda</taxon>
        <taxon>Hexapoda</taxon>
        <taxon>Insecta</taxon>
        <taxon>Pterygota</taxon>
        <taxon>Neoptera</taxon>
        <taxon>Endopterygota</taxon>
        <taxon>Coleoptera</taxon>
        <taxon>Polyphaga</taxon>
        <taxon>Elateriformia</taxon>
        <taxon>Elateroidea</taxon>
        <taxon>Elateridae</taxon>
        <taxon>Agrypninae</taxon>
        <taxon>Pyrophorini</taxon>
        <taxon>Ignelater</taxon>
    </lineage>
</organism>
<evidence type="ECO:0000256" key="7">
    <source>
        <dbReference type="ARBA" id="ARBA00023053"/>
    </source>
</evidence>
<evidence type="ECO:0000256" key="12">
    <source>
        <dbReference type="RuleBase" id="RU000679"/>
    </source>
</evidence>
<comment type="subcellular location">
    <subcellularLocation>
        <location evidence="1">Membrane</location>
        <topology evidence="1">Multi-pass membrane protein</topology>
    </subcellularLocation>
</comment>
<keyword evidence="10 12" id="KW-0739">Sodium transport</keyword>
<dbReference type="Gene3D" id="2.60.470.10">
    <property type="entry name" value="Acid-sensing ion channels like domains"/>
    <property type="match status" value="1"/>
</dbReference>
<dbReference type="AlphaFoldDB" id="A0A8K0DE61"/>
<name>A0A8K0DE61_IGNLU</name>
<dbReference type="Pfam" id="PF00858">
    <property type="entry name" value="ASC"/>
    <property type="match status" value="1"/>
</dbReference>
<keyword evidence="14" id="KW-1185">Reference proteome</keyword>
<dbReference type="InterPro" id="IPR001873">
    <property type="entry name" value="ENaC"/>
</dbReference>
<dbReference type="GO" id="GO:0015280">
    <property type="term" value="F:ligand-gated sodium channel activity"/>
    <property type="evidence" value="ECO:0007669"/>
    <property type="project" value="TreeGrafter"/>
</dbReference>
<keyword evidence="5 12" id="KW-0812">Transmembrane</keyword>
<evidence type="ECO:0000256" key="6">
    <source>
        <dbReference type="ARBA" id="ARBA00022989"/>
    </source>
</evidence>
<accession>A0A8K0DE61</accession>